<sequence length="111" mass="11750">MANIQILTQPAQAKANQTLSPAIELYQQMVAEPTLYFAQAALFDAAGKAAVGVLQGDWNASGTPVNGGLSYTFTNMKIMAPGRYYVLVNIFNGSNGADYVGEVKSAMITVV</sequence>
<dbReference type="EMBL" id="PPTA01000024">
    <property type="protein sequence ID" value="TFA98009.1"/>
    <property type="molecule type" value="Genomic_DNA"/>
</dbReference>
<proteinExistence type="predicted"/>
<keyword evidence="2" id="KW-1185">Reference proteome</keyword>
<protein>
    <submittedName>
        <fullName evidence="1">Uncharacterized protein</fullName>
    </submittedName>
</protein>
<organism evidence="1 2">
    <name type="scientific">Trichoderma ghanense</name>
    <dbReference type="NCBI Taxonomy" id="65468"/>
    <lineage>
        <taxon>Eukaryota</taxon>
        <taxon>Fungi</taxon>
        <taxon>Dikarya</taxon>
        <taxon>Ascomycota</taxon>
        <taxon>Pezizomycotina</taxon>
        <taxon>Sordariomycetes</taxon>
        <taxon>Hypocreomycetidae</taxon>
        <taxon>Hypocreales</taxon>
        <taxon>Hypocreaceae</taxon>
        <taxon>Trichoderma</taxon>
    </lineage>
</organism>
<accession>A0ABY2GQ36</accession>
<gene>
    <name evidence="1" type="ORF">CCMA1212_010250</name>
</gene>
<dbReference type="RefSeq" id="XP_073554211.1">
    <property type="nucleotide sequence ID" value="XM_073707302.1"/>
</dbReference>
<dbReference type="Proteomes" id="UP001642720">
    <property type="component" value="Unassembled WGS sequence"/>
</dbReference>
<comment type="caution">
    <text evidence="1">The sequence shown here is derived from an EMBL/GenBank/DDBJ whole genome shotgun (WGS) entry which is preliminary data.</text>
</comment>
<name>A0ABY2GQ36_9HYPO</name>
<reference evidence="1 2" key="1">
    <citation type="submission" date="2018-01" db="EMBL/GenBank/DDBJ databases">
        <title>Genome characterization of the sugarcane-associated fungus Trichoderma ghanense CCMA-1212 and their application in lignocelulose bioconversion.</title>
        <authorList>
            <person name="Steindorff A.S."/>
            <person name="Mendes T.D."/>
            <person name="Vilela E.S.D."/>
            <person name="Rodrigues D.S."/>
            <person name="Formighieri E.F."/>
            <person name="Melo I.S."/>
            <person name="Favaro L.C.L."/>
        </authorList>
    </citation>
    <scope>NUCLEOTIDE SEQUENCE [LARGE SCALE GENOMIC DNA]</scope>
    <source>
        <strain evidence="1 2">CCMA-1212</strain>
    </source>
</reference>
<evidence type="ECO:0000313" key="2">
    <source>
        <dbReference type="Proteomes" id="UP001642720"/>
    </source>
</evidence>
<dbReference type="GeneID" id="300581752"/>
<evidence type="ECO:0000313" key="1">
    <source>
        <dbReference type="EMBL" id="TFA98009.1"/>
    </source>
</evidence>